<keyword evidence="7" id="KW-1185">Reference proteome</keyword>
<feature type="chain" id="PRO_5028867247" description="Peptidase S1 domain-containing protein" evidence="3">
    <location>
        <begin position="33"/>
        <end position="350"/>
    </location>
</feature>
<organism evidence="5 6">
    <name type="scientific">Corynebacterium lujinxingii</name>
    <dbReference type="NCBI Taxonomy" id="2763010"/>
    <lineage>
        <taxon>Bacteria</taxon>
        <taxon>Bacillati</taxon>
        <taxon>Actinomycetota</taxon>
        <taxon>Actinomycetes</taxon>
        <taxon>Mycobacteriales</taxon>
        <taxon>Corynebacteriaceae</taxon>
        <taxon>Corynebacterium</taxon>
    </lineage>
</organism>
<keyword evidence="2" id="KW-0472">Membrane</keyword>
<dbReference type="KEGG" id="cluj:IAU68_08765"/>
<evidence type="ECO:0000256" key="3">
    <source>
        <dbReference type="SAM" id="SignalP"/>
    </source>
</evidence>
<proteinExistence type="predicted"/>
<dbReference type="InterPro" id="IPR009003">
    <property type="entry name" value="Peptidase_S1_PA"/>
</dbReference>
<protein>
    <recommendedName>
        <fullName evidence="8">Peptidase S1 domain-containing protein</fullName>
    </recommendedName>
</protein>
<dbReference type="SUPFAM" id="SSF50494">
    <property type="entry name" value="Trypsin-like serine proteases"/>
    <property type="match status" value="1"/>
</dbReference>
<name>A0A7H0JXK5_9CORY</name>
<dbReference type="Proteomes" id="UP000642876">
    <property type="component" value="Unassembled WGS sequence"/>
</dbReference>
<keyword evidence="2" id="KW-0812">Transmembrane</keyword>
<accession>A0A7H0JXK5</accession>
<reference evidence="6 7" key="1">
    <citation type="submission" date="2020-08" db="EMBL/GenBank/DDBJ databases">
        <title>novel species in genus Corynebacterium.</title>
        <authorList>
            <person name="Zhang G."/>
        </authorList>
    </citation>
    <scope>NUCLEOTIDE SEQUENCE [LARGE SCALE GENOMIC DNA]</scope>
    <source>
        <strain evidence="6 7">zg-917</strain>
        <strain evidence="5">Zg-917</strain>
    </source>
</reference>
<keyword evidence="3" id="KW-0732">Signal</keyword>
<dbReference type="EMBL" id="JACMYE010000001">
    <property type="protein sequence ID" value="MBC3177787.1"/>
    <property type="molecule type" value="Genomic_DNA"/>
</dbReference>
<evidence type="ECO:0000256" key="2">
    <source>
        <dbReference type="SAM" id="Phobius"/>
    </source>
</evidence>
<evidence type="ECO:0000313" key="4">
    <source>
        <dbReference type="EMBL" id="MBC3177787.1"/>
    </source>
</evidence>
<evidence type="ECO:0000313" key="5">
    <source>
        <dbReference type="EMBL" id="QNP89771.1"/>
    </source>
</evidence>
<dbReference type="RefSeq" id="WP_171192913.1">
    <property type="nucleotide sequence ID" value="NZ_CP061032.1"/>
</dbReference>
<dbReference type="EMBL" id="CP061032">
    <property type="protein sequence ID" value="QNP89771.1"/>
    <property type="molecule type" value="Genomic_DNA"/>
</dbReference>
<feature type="transmembrane region" description="Helical" evidence="2">
    <location>
        <begin position="325"/>
        <end position="346"/>
    </location>
</feature>
<evidence type="ECO:0000256" key="1">
    <source>
        <dbReference type="SAM" id="MobiDB-lite"/>
    </source>
</evidence>
<evidence type="ECO:0000313" key="6">
    <source>
        <dbReference type="Proteomes" id="UP000516235"/>
    </source>
</evidence>
<dbReference type="Proteomes" id="UP000516235">
    <property type="component" value="Chromosome"/>
</dbReference>
<feature type="signal peptide" evidence="3">
    <location>
        <begin position="1"/>
        <end position="32"/>
    </location>
</feature>
<gene>
    <name evidence="4" type="ORF">H7348_00435</name>
    <name evidence="5" type="ORF">IAU68_08765</name>
</gene>
<keyword evidence="2" id="KW-1133">Transmembrane helix</keyword>
<evidence type="ECO:0000313" key="7">
    <source>
        <dbReference type="Proteomes" id="UP000642876"/>
    </source>
</evidence>
<dbReference type="AlphaFoldDB" id="A0A7H0JXK5"/>
<feature type="region of interest" description="Disordered" evidence="1">
    <location>
        <begin position="273"/>
        <end position="319"/>
    </location>
</feature>
<sequence>MRNGNLRLKRAGAAAAAALLALAVPAPAPAQAALKVEQGGRIFVDNLGTDKLTACTVGYNDPRNRRSYTAAHCTVHNGDYLPQGAVVYVADERGRQRPEPAGLVFPALAYNAKSGANDWAVIYWFDGVDIGRNPFGGAYVPISELTTDDTICYHGYASHGDTQDASCGKFVGTIENTTYFDAPGLPQHGDSGGPVFVPGRGLIGVISGANYFAGDDRQEILGFERSSALYSGPSYSAERVSAFLDDEYARRFPTTPASKPPVALNPTAEVAPTATAAPTPAPMPEPEAGGTPTFPSGAATPSWVPKSPPATTAPAPEPESTDAQVVGIVLGVVAVLAIFVPLFAWVMGLI</sequence>
<evidence type="ECO:0008006" key="8">
    <source>
        <dbReference type="Google" id="ProtNLM"/>
    </source>
</evidence>